<dbReference type="Proteomes" id="UP001454036">
    <property type="component" value="Unassembled WGS sequence"/>
</dbReference>
<sequence length="135" mass="15520">MARTKQTDTLRPSSPLKISKSAGGIKFFDFHGAVPHSYRRLLYSYEEASATSSGISQLEQELKTLKKEKAREEGALQRYLTNLARDHDILKERYATSVRRTEAVKAKLDGVQAERYSAQLEREALKRERQREPSY</sequence>
<reference evidence="2 3" key="1">
    <citation type="submission" date="2024-01" db="EMBL/GenBank/DDBJ databases">
        <title>The complete chloroplast genome sequence of Lithospermum erythrorhizon: insights into the phylogenetic relationship among Boraginaceae species and the maternal lineages of purple gromwells.</title>
        <authorList>
            <person name="Okada T."/>
            <person name="Watanabe K."/>
        </authorList>
    </citation>
    <scope>NUCLEOTIDE SEQUENCE [LARGE SCALE GENOMIC DNA]</scope>
</reference>
<evidence type="ECO:0000256" key="1">
    <source>
        <dbReference type="SAM" id="Coils"/>
    </source>
</evidence>
<organism evidence="2 3">
    <name type="scientific">Lithospermum erythrorhizon</name>
    <name type="common">Purple gromwell</name>
    <name type="synonym">Lithospermum officinale var. erythrorhizon</name>
    <dbReference type="NCBI Taxonomy" id="34254"/>
    <lineage>
        <taxon>Eukaryota</taxon>
        <taxon>Viridiplantae</taxon>
        <taxon>Streptophyta</taxon>
        <taxon>Embryophyta</taxon>
        <taxon>Tracheophyta</taxon>
        <taxon>Spermatophyta</taxon>
        <taxon>Magnoliopsida</taxon>
        <taxon>eudicotyledons</taxon>
        <taxon>Gunneridae</taxon>
        <taxon>Pentapetalae</taxon>
        <taxon>asterids</taxon>
        <taxon>lamiids</taxon>
        <taxon>Boraginales</taxon>
        <taxon>Boraginaceae</taxon>
        <taxon>Boraginoideae</taxon>
        <taxon>Lithospermeae</taxon>
        <taxon>Lithospermum</taxon>
    </lineage>
</organism>
<accession>A0AAV3QHU4</accession>
<keyword evidence="1" id="KW-0175">Coiled coil</keyword>
<evidence type="ECO:0000313" key="3">
    <source>
        <dbReference type="Proteomes" id="UP001454036"/>
    </source>
</evidence>
<dbReference type="AlphaFoldDB" id="A0AAV3QHU4"/>
<feature type="coiled-coil region" evidence="1">
    <location>
        <begin position="48"/>
        <end position="82"/>
    </location>
</feature>
<proteinExistence type="predicted"/>
<dbReference type="EMBL" id="BAABME010004497">
    <property type="protein sequence ID" value="GAA0162576.1"/>
    <property type="molecule type" value="Genomic_DNA"/>
</dbReference>
<gene>
    <name evidence="2" type="ORF">LIER_18638</name>
</gene>
<protein>
    <submittedName>
        <fullName evidence="2">Uncharacterized protein</fullName>
    </submittedName>
</protein>
<evidence type="ECO:0000313" key="2">
    <source>
        <dbReference type="EMBL" id="GAA0162576.1"/>
    </source>
</evidence>
<name>A0AAV3QHU4_LITER</name>
<comment type="caution">
    <text evidence="2">The sequence shown here is derived from an EMBL/GenBank/DDBJ whole genome shotgun (WGS) entry which is preliminary data.</text>
</comment>
<keyword evidence="3" id="KW-1185">Reference proteome</keyword>